<dbReference type="HOGENOM" id="CLU_2321295_0_0_1"/>
<sequence length="99" mass="10714">MRNVLRTNPGIFEGTPSQILFGLYLTVAVFGHLPSLILLHSFSPSSLVPVLAANPMVNYVNVFLMQRFQAAVETRTAICQPDLSISSAPISSVAAERVI</sequence>
<evidence type="ECO:0000256" key="1">
    <source>
        <dbReference type="SAM" id="Phobius"/>
    </source>
</evidence>
<protein>
    <submittedName>
        <fullName evidence="2">Uncharacterized protein</fullName>
    </submittedName>
</protein>
<accession>A0A0C3KGB8</accession>
<reference evidence="2 3" key="1">
    <citation type="submission" date="2014-04" db="EMBL/GenBank/DDBJ databases">
        <authorList>
            <consortium name="DOE Joint Genome Institute"/>
            <person name="Kuo A."/>
            <person name="Kohler A."/>
            <person name="Costa M.D."/>
            <person name="Nagy L.G."/>
            <person name="Floudas D."/>
            <person name="Copeland A."/>
            <person name="Barry K.W."/>
            <person name="Cichocki N."/>
            <person name="Veneault-Fourrey C."/>
            <person name="LaButti K."/>
            <person name="Lindquist E.A."/>
            <person name="Lipzen A."/>
            <person name="Lundell T."/>
            <person name="Morin E."/>
            <person name="Murat C."/>
            <person name="Sun H."/>
            <person name="Tunlid A."/>
            <person name="Henrissat B."/>
            <person name="Grigoriev I.V."/>
            <person name="Hibbett D.S."/>
            <person name="Martin F."/>
            <person name="Nordberg H.P."/>
            <person name="Cantor M.N."/>
            <person name="Hua S.X."/>
        </authorList>
    </citation>
    <scope>NUCLEOTIDE SEQUENCE [LARGE SCALE GENOMIC DNA]</scope>
    <source>
        <strain evidence="2 3">Marx 270</strain>
    </source>
</reference>
<evidence type="ECO:0000313" key="2">
    <source>
        <dbReference type="EMBL" id="KIO08637.1"/>
    </source>
</evidence>
<feature type="transmembrane region" description="Helical" evidence="1">
    <location>
        <begin position="46"/>
        <end position="65"/>
    </location>
</feature>
<reference evidence="3" key="2">
    <citation type="submission" date="2015-01" db="EMBL/GenBank/DDBJ databases">
        <title>Evolutionary Origins and Diversification of the Mycorrhizal Mutualists.</title>
        <authorList>
            <consortium name="DOE Joint Genome Institute"/>
            <consortium name="Mycorrhizal Genomics Consortium"/>
            <person name="Kohler A."/>
            <person name="Kuo A."/>
            <person name="Nagy L.G."/>
            <person name="Floudas D."/>
            <person name="Copeland A."/>
            <person name="Barry K.W."/>
            <person name="Cichocki N."/>
            <person name="Veneault-Fourrey C."/>
            <person name="LaButti K."/>
            <person name="Lindquist E.A."/>
            <person name="Lipzen A."/>
            <person name="Lundell T."/>
            <person name="Morin E."/>
            <person name="Murat C."/>
            <person name="Riley R."/>
            <person name="Ohm R."/>
            <person name="Sun H."/>
            <person name="Tunlid A."/>
            <person name="Henrissat B."/>
            <person name="Grigoriev I.V."/>
            <person name="Hibbett D.S."/>
            <person name="Martin F."/>
        </authorList>
    </citation>
    <scope>NUCLEOTIDE SEQUENCE [LARGE SCALE GENOMIC DNA]</scope>
    <source>
        <strain evidence="3">Marx 270</strain>
    </source>
</reference>
<proteinExistence type="predicted"/>
<dbReference type="Proteomes" id="UP000054217">
    <property type="component" value="Unassembled WGS sequence"/>
</dbReference>
<dbReference type="EMBL" id="KN831957">
    <property type="protein sequence ID" value="KIO08637.1"/>
    <property type="molecule type" value="Genomic_DNA"/>
</dbReference>
<gene>
    <name evidence="2" type="ORF">M404DRAFT_23155</name>
</gene>
<keyword evidence="1" id="KW-0472">Membrane</keyword>
<dbReference type="AlphaFoldDB" id="A0A0C3KGB8"/>
<organism evidence="2 3">
    <name type="scientific">Pisolithus tinctorius Marx 270</name>
    <dbReference type="NCBI Taxonomy" id="870435"/>
    <lineage>
        <taxon>Eukaryota</taxon>
        <taxon>Fungi</taxon>
        <taxon>Dikarya</taxon>
        <taxon>Basidiomycota</taxon>
        <taxon>Agaricomycotina</taxon>
        <taxon>Agaricomycetes</taxon>
        <taxon>Agaricomycetidae</taxon>
        <taxon>Boletales</taxon>
        <taxon>Sclerodermatineae</taxon>
        <taxon>Pisolithaceae</taxon>
        <taxon>Pisolithus</taxon>
    </lineage>
</organism>
<evidence type="ECO:0000313" key="3">
    <source>
        <dbReference type="Proteomes" id="UP000054217"/>
    </source>
</evidence>
<feature type="transmembrane region" description="Helical" evidence="1">
    <location>
        <begin position="21"/>
        <end position="40"/>
    </location>
</feature>
<keyword evidence="1" id="KW-0812">Transmembrane</keyword>
<dbReference type="InParanoid" id="A0A0C3KGB8"/>
<dbReference type="OrthoDB" id="10405789at2759"/>
<keyword evidence="3" id="KW-1185">Reference proteome</keyword>
<name>A0A0C3KGB8_PISTI</name>
<keyword evidence="1" id="KW-1133">Transmembrane helix</keyword>